<comment type="caution">
    <text evidence="3">The sequence shown here is derived from an EMBL/GenBank/DDBJ whole genome shotgun (WGS) entry which is preliminary data.</text>
</comment>
<feature type="transmembrane region" description="Helical" evidence="1">
    <location>
        <begin position="16"/>
        <end position="33"/>
    </location>
</feature>
<evidence type="ECO:0000256" key="1">
    <source>
        <dbReference type="SAM" id="Phobius"/>
    </source>
</evidence>
<dbReference type="Pfam" id="PF13968">
    <property type="entry name" value="DUF4220"/>
    <property type="match status" value="1"/>
</dbReference>
<dbReference type="AlphaFoldDB" id="A0AAD4J343"/>
<proteinExistence type="predicted"/>
<accession>A0AAD4J343</accession>
<evidence type="ECO:0000259" key="2">
    <source>
        <dbReference type="Pfam" id="PF13968"/>
    </source>
</evidence>
<dbReference type="InterPro" id="IPR007658">
    <property type="entry name" value="DUF594"/>
</dbReference>
<feature type="transmembrane region" description="Helical" evidence="1">
    <location>
        <begin position="138"/>
        <end position="156"/>
    </location>
</feature>
<protein>
    <recommendedName>
        <fullName evidence="2">DUF4220 domain-containing protein</fullName>
    </recommendedName>
</protein>
<evidence type="ECO:0000313" key="4">
    <source>
        <dbReference type="Proteomes" id="UP001190926"/>
    </source>
</evidence>
<dbReference type="Pfam" id="PF04578">
    <property type="entry name" value="DUF594"/>
    <property type="match status" value="1"/>
</dbReference>
<feature type="transmembrane region" description="Helical" evidence="1">
    <location>
        <begin position="45"/>
        <end position="67"/>
    </location>
</feature>
<keyword evidence="1" id="KW-0812">Transmembrane</keyword>
<dbReference type="InterPro" id="IPR025315">
    <property type="entry name" value="DUF4220"/>
</dbReference>
<feature type="domain" description="DUF4220" evidence="2">
    <location>
        <begin position="50"/>
        <end position="363"/>
    </location>
</feature>
<keyword evidence="1" id="KW-1133">Transmembrane helix</keyword>
<name>A0AAD4J343_PERFH</name>
<dbReference type="EMBL" id="SDAM02000167">
    <property type="protein sequence ID" value="KAH6826303.1"/>
    <property type="molecule type" value="Genomic_DNA"/>
</dbReference>
<keyword evidence="4" id="KW-1185">Reference proteome</keyword>
<dbReference type="Proteomes" id="UP001190926">
    <property type="component" value="Unassembled WGS sequence"/>
</dbReference>
<reference evidence="3 4" key="1">
    <citation type="journal article" date="2021" name="Nat. Commun.">
        <title>Incipient diploidization of the medicinal plant Perilla within 10,000 years.</title>
        <authorList>
            <person name="Zhang Y."/>
            <person name="Shen Q."/>
            <person name="Leng L."/>
            <person name="Zhang D."/>
            <person name="Chen S."/>
            <person name="Shi Y."/>
            <person name="Ning Z."/>
            <person name="Chen S."/>
        </authorList>
    </citation>
    <scope>NUCLEOTIDE SEQUENCE [LARGE SCALE GENOMIC DNA]</scope>
    <source>
        <strain evidence="4">cv. PC099</strain>
    </source>
</reference>
<evidence type="ECO:0000313" key="3">
    <source>
        <dbReference type="EMBL" id="KAH6826303.1"/>
    </source>
</evidence>
<gene>
    <name evidence="3" type="ORF">C2S53_012264</name>
</gene>
<dbReference type="PANTHER" id="PTHR31325">
    <property type="entry name" value="OS01G0798800 PROTEIN-RELATED"/>
    <property type="match status" value="1"/>
</dbReference>
<feature type="transmembrane region" description="Helical" evidence="1">
    <location>
        <begin position="292"/>
        <end position="313"/>
    </location>
</feature>
<feature type="transmembrane region" description="Helical" evidence="1">
    <location>
        <begin position="260"/>
        <end position="280"/>
    </location>
</feature>
<sequence>MDIVPKLQKLWNSLELRVLVLLSLLLQVILIATGNRRRYSTKKRVAAVLWLAYLSADSVATLALGVLSQAGGDAKNASDPKYTITALWAPFLLMHLGGPDTITAYALADNELWSRHFLGLLGQVFVAVYVFFRSFSGAHLNFLWLVIFFAGVVKYGERTWVLFSASKDRFRDSMVSLPDPGPDYAKFMDAMVLQKAYRFFGTFKKLFADLILSFQDRETSVSYFEKLHWDDAFSIVEIELGLVFDLLYTKSPLIFTKTGFFLRLFSCSSAIAAFVAFLIIEKRDYPETEVIITYILLAGAIFLEIYAVVLLFLSDRTMIWLNGNLTTRPEEKLPKLVSILYCLHLVPARKRWSNSMGQYNVFEHCLKYMPKKKKRSEEHWYCDQLLVNFHQYLHKYFFWRSEPVEETLKDLIFEELKRRNDEGDRKKVDSNWSDKILKETNCFDENDEVEFDQSLLLWHMATDLCYHTKVDENIEVEDDVKSKRESCRLLSNYMVHLLIVSPFMLPSGIGQIRFQDTCAEATGFLNHEKTLSEEKICEMLSRVDTRFVPSEVKGDRSKSLLFDARRLAAHLEKVEVNERWEKVTRAWLDMLTFAAAHCSWSDHAEKLSQGGELLTHVWLLMAHFGMTDQFQISKGYNRVKLELK</sequence>
<keyword evidence="1" id="KW-0472">Membrane</keyword>
<feature type="transmembrane region" description="Helical" evidence="1">
    <location>
        <begin position="115"/>
        <end position="132"/>
    </location>
</feature>
<organism evidence="3 4">
    <name type="scientific">Perilla frutescens var. hirtella</name>
    <name type="common">Perilla citriodora</name>
    <name type="synonym">Perilla setoyensis</name>
    <dbReference type="NCBI Taxonomy" id="608512"/>
    <lineage>
        <taxon>Eukaryota</taxon>
        <taxon>Viridiplantae</taxon>
        <taxon>Streptophyta</taxon>
        <taxon>Embryophyta</taxon>
        <taxon>Tracheophyta</taxon>
        <taxon>Spermatophyta</taxon>
        <taxon>Magnoliopsida</taxon>
        <taxon>eudicotyledons</taxon>
        <taxon>Gunneridae</taxon>
        <taxon>Pentapetalae</taxon>
        <taxon>asterids</taxon>
        <taxon>lamiids</taxon>
        <taxon>Lamiales</taxon>
        <taxon>Lamiaceae</taxon>
        <taxon>Nepetoideae</taxon>
        <taxon>Elsholtzieae</taxon>
        <taxon>Perilla</taxon>
    </lineage>
</organism>
<feature type="transmembrane region" description="Helical" evidence="1">
    <location>
        <begin position="87"/>
        <end position="108"/>
    </location>
</feature>